<dbReference type="RefSeq" id="WP_064230996.1">
    <property type="nucleotide sequence ID" value="NZ_LVZK01000001.1"/>
</dbReference>
<feature type="compositionally biased region" description="Low complexity" evidence="1">
    <location>
        <begin position="371"/>
        <end position="394"/>
    </location>
</feature>
<organism evidence="2 3">
    <name type="scientific">Peptidiphaga gingivicola</name>
    <dbReference type="NCBI Taxonomy" id="2741497"/>
    <lineage>
        <taxon>Bacteria</taxon>
        <taxon>Bacillati</taxon>
        <taxon>Actinomycetota</taxon>
        <taxon>Actinomycetes</taxon>
        <taxon>Actinomycetales</taxon>
        <taxon>Actinomycetaceae</taxon>
        <taxon>Peptidiphaga</taxon>
    </lineage>
</organism>
<dbReference type="STRING" id="1823756.A4H34_02735"/>
<sequence length="521" mass="55832">MSVVYQLAVTPWQANRYLSEGAEDFCGFAVDAASVEDVRDAGCLRELLLCKVNEANFPADEPLHILKAPIDPFVHTRRAVGPLHPDAFLGGVTEDAPYDPSGVVSAGGATAELLWIEPGRLTRGSELWRFRPGDPNPELAAVYHGVAWGWENARTGEFVAAKPSKLMGPVVKREWGTAAVDVETDGGKPTAVTLVSPQKPPESGFERLSTGLWAKRIEYRDGLNVYENYLSALARGVPVRVTRLANSPNGMEALGFALLVDAPYAIGNRVLRICPGAFFCVMPMDEMEKAVAREGRPETWDVSTFPAVTTLSLRERSNYDVDSLLKDIHALIENVAPEGWRTCTLIVQIVGGQFRYGGNFFIPASADPFEAAPPSGGGSPSQAAPPSGAGSEASSSEDRSASADDGAHRGPGSRRARSGRPRRPVYGGVVEEISLLPSAVLEYLGQIKKLAATPERGAPLAFTLQASASGETKLNVTYEETPPLVESITPQAWAAEMEAFPRPNPPEWASRLTDPGDDGGL</sequence>
<gene>
    <name evidence="2" type="ORF">A4H34_02735</name>
</gene>
<dbReference type="Proteomes" id="UP000078368">
    <property type="component" value="Unassembled WGS sequence"/>
</dbReference>
<protein>
    <submittedName>
        <fullName evidence="2">Uncharacterized protein</fullName>
    </submittedName>
</protein>
<name>A0A179B3R8_9ACTO</name>
<evidence type="ECO:0000313" key="2">
    <source>
        <dbReference type="EMBL" id="OAP86110.1"/>
    </source>
</evidence>
<feature type="region of interest" description="Disordered" evidence="1">
    <location>
        <begin position="371"/>
        <end position="424"/>
    </location>
</feature>
<evidence type="ECO:0000313" key="3">
    <source>
        <dbReference type="Proteomes" id="UP000078368"/>
    </source>
</evidence>
<dbReference type="OrthoDB" id="3748032at2"/>
<keyword evidence="3" id="KW-1185">Reference proteome</keyword>
<accession>A0A179B3R8</accession>
<feature type="compositionally biased region" description="Basic and acidic residues" evidence="1">
    <location>
        <begin position="396"/>
        <end position="408"/>
    </location>
</feature>
<feature type="compositionally biased region" description="Basic residues" evidence="1">
    <location>
        <begin position="411"/>
        <end position="423"/>
    </location>
</feature>
<evidence type="ECO:0000256" key="1">
    <source>
        <dbReference type="SAM" id="MobiDB-lite"/>
    </source>
</evidence>
<reference evidence="2 3" key="1">
    <citation type="submission" date="2016-04" db="EMBL/GenBank/DDBJ databases">
        <title>Peptidophaga gingivicola gen. nov., sp. nov., isolated from human subgingival plaque.</title>
        <authorList>
            <person name="Beall C.J."/>
            <person name="Mokrzan E.M."/>
            <person name="Griffen A.L."/>
            <person name="Leys E.J."/>
        </authorList>
    </citation>
    <scope>NUCLEOTIDE SEQUENCE [LARGE SCALE GENOMIC DNA]</scope>
    <source>
        <strain evidence="2 3">BA112</strain>
    </source>
</reference>
<feature type="region of interest" description="Disordered" evidence="1">
    <location>
        <begin position="500"/>
        <end position="521"/>
    </location>
</feature>
<proteinExistence type="predicted"/>
<dbReference type="AlphaFoldDB" id="A0A179B3R8"/>
<comment type="caution">
    <text evidence="2">The sequence shown here is derived from an EMBL/GenBank/DDBJ whole genome shotgun (WGS) entry which is preliminary data.</text>
</comment>
<dbReference type="EMBL" id="LVZK01000001">
    <property type="protein sequence ID" value="OAP86110.1"/>
    <property type="molecule type" value="Genomic_DNA"/>
</dbReference>